<dbReference type="SUPFAM" id="SSF52266">
    <property type="entry name" value="SGNH hydrolase"/>
    <property type="match status" value="1"/>
</dbReference>
<accession>A0ABW4XJJ7</accession>
<evidence type="ECO:0000256" key="1">
    <source>
        <dbReference type="SAM" id="SignalP"/>
    </source>
</evidence>
<dbReference type="PROSITE" id="PS51257">
    <property type="entry name" value="PROKAR_LIPOPROTEIN"/>
    <property type="match status" value="1"/>
</dbReference>
<protein>
    <submittedName>
        <fullName evidence="3">SGNH/GDSL hydrolase family protein</fullName>
    </submittedName>
</protein>
<feature type="domain" description="SGNH hydrolase-type esterase" evidence="2">
    <location>
        <begin position="42"/>
        <end position="199"/>
    </location>
</feature>
<feature type="chain" id="PRO_5047148268" evidence="1">
    <location>
        <begin position="27"/>
        <end position="214"/>
    </location>
</feature>
<dbReference type="Proteomes" id="UP001597380">
    <property type="component" value="Unassembled WGS sequence"/>
</dbReference>
<sequence>MRCKIVDRFLIAMSVVLFSCVTNIQAAQVNKTMLVGLGTSLTKNGGWLEELAGDGQTCGGFKVLNAGGAGENSDWGTTKVEELVVLKPDYLFIEFAANDASLLHGVSHSKSVQNVSYIIDKFRQESQSTKIVLLALNPMSGPKGWTRPRLNTFYDSHLALADEQNVRVLDVRPFWAELTSDQIKHFIPDGVHPTVEANKKILVPNIRDFLLSIC</sequence>
<organism evidence="3 4">
    <name type="scientific">Corallincola platygyrae</name>
    <dbReference type="NCBI Taxonomy" id="1193278"/>
    <lineage>
        <taxon>Bacteria</taxon>
        <taxon>Pseudomonadati</taxon>
        <taxon>Pseudomonadota</taxon>
        <taxon>Gammaproteobacteria</taxon>
        <taxon>Alteromonadales</taxon>
        <taxon>Psychromonadaceae</taxon>
        <taxon>Corallincola</taxon>
    </lineage>
</organism>
<name>A0ABW4XJJ7_9GAMM</name>
<proteinExistence type="predicted"/>
<evidence type="ECO:0000259" key="2">
    <source>
        <dbReference type="Pfam" id="PF13472"/>
    </source>
</evidence>
<dbReference type="Gene3D" id="3.40.50.1110">
    <property type="entry name" value="SGNH hydrolase"/>
    <property type="match status" value="1"/>
</dbReference>
<dbReference type="EMBL" id="JBHUHT010000009">
    <property type="protein sequence ID" value="MFD2095730.1"/>
    <property type="molecule type" value="Genomic_DNA"/>
</dbReference>
<dbReference type="InterPro" id="IPR013830">
    <property type="entry name" value="SGNH_hydro"/>
</dbReference>
<evidence type="ECO:0000313" key="3">
    <source>
        <dbReference type="EMBL" id="MFD2095730.1"/>
    </source>
</evidence>
<reference evidence="4" key="1">
    <citation type="journal article" date="2019" name="Int. J. Syst. Evol. Microbiol.">
        <title>The Global Catalogue of Microorganisms (GCM) 10K type strain sequencing project: providing services to taxonomists for standard genome sequencing and annotation.</title>
        <authorList>
            <consortium name="The Broad Institute Genomics Platform"/>
            <consortium name="The Broad Institute Genome Sequencing Center for Infectious Disease"/>
            <person name="Wu L."/>
            <person name="Ma J."/>
        </authorList>
    </citation>
    <scope>NUCLEOTIDE SEQUENCE [LARGE SCALE GENOMIC DNA]</scope>
    <source>
        <strain evidence="4">CGMCC 1.10992</strain>
    </source>
</reference>
<dbReference type="InterPro" id="IPR051532">
    <property type="entry name" value="Ester_Hydrolysis_Enzymes"/>
</dbReference>
<dbReference type="Pfam" id="PF13472">
    <property type="entry name" value="Lipase_GDSL_2"/>
    <property type="match status" value="1"/>
</dbReference>
<dbReference type="RefSeq" id="WP_345340200.1">
    <property type="nucleotide sequence ID" value="NZ_BAABLI010000014.1"/>
</dbReference>
<comment type="caution">
    <text evidence="3">The sequence shown here is derived from an EMBL/GenBank/DDBJ whole genome shotgun (WGS) entry which is preliminary data.</text>
</comment>
<evidence type="ECO:0000313" key="4">
    <source>
        <dbReference type="Proteomes" id="UP001597380"/>
    </source>
</evidence>
<feature type="signal peptide" evidence="1">
    <location>
        <begin position="1"/>
        <end position="26"/>
    </location>
</feature>
<dbReference type="GO" id="GO:0016787">
    <property type="term" value="F:hydrolase activity"/>
    <property type="evidence" value="ECO:0007669"/>
    <property type="project" value="UniProtKB-KW"/>
</dbReference>
<keyword evidence="4" id="KW-1185">Reference proteome</keyword>
<dbReference type="PANTHER" id="PTHR30383:SF28">
    <property type="entry name" value="LIPASE_ACYLHYDROLASE"/>
    <property type="match status" value="1"/>
</dbReference>
<dbReference type="PANTHER" id="PTHR30383">
    <property type="entry name" value="THIOESTERASE 1/PROTEASE 1/LYSOPHOSPHOLIPASE L1"/>
    <property type="match status" value="1"/>
</dbReference>
<keyword evidence="3" id="KW-0378">Hydrolase</keyword>
<keyword evidence="1" id="KW-0732">Signal</keyword>
<dbReference type="InterPro" id="IPR036514">
    <property type="entry name" value="SGNH_hydro_sf"/>
</dbReference>
<gene>
    <name evidence="3" type="ORF">ACFSJ3_07015</name>
</gene>